<reference evidence="1" key="1">
    <citation type="submission" date="2015-10" db="EMBL/GenBank/DDBJ databases">
        <title>EvidentialGene: Evidence-directed Construction of Complete mRNA Transcriptomes without Genomes.</title>
        <authorList>
            <person name="Gilbert D.G."/>
        </authorList>
    </citation>
    <scope>NUCLEOTIDE SEQUENCE</scope>
</reference>
<proteinExistence type="predicted"/>
<name>A0A0P5JW51_9CRUS</name>
<dbReference type="AlphaFoldDB" id="A0A0P5JW51"/>
<evidence type="ECO:0000313" key="1">
    <source>
        <dbReference type="EMBL" id="JAN68499.1"/>
    </source>
</evidence>
<protein>
    <submittedName>
        <fullName evidence="1">Uncharacterized protein</fullName>
    </submittedName>
</protein>
<organism evidence="1">
    <name type="scientific">Daphnia magna</name>
    <dbReference type="NCBI Taxonomy" id="35525"/>
    <lineage>
        <taxon>Eukaryota</taxon>
        <taxon>Metazoa</taxon>
        <taxon>Ecdysozoa</taxon>
        <taxon>Arthropoda</taxon>
        <taxon>Crustacea</taxon>
        <taxon>Branchiopoda</taxon>
        <taxon>Diplostraca</taxon>
        <taxon>Cladocera</taxon>
        <taxon>Anomopoda</taxon>
        <taxon>Daphniidae</taxon>
        <taxon>Daphnia</taxon>
    </lineage>
</organism>
<sequence>MQQDVEGEPRKITSKQQKKSHRVKRILYADHYLSLYCLPPLIVFVLYAQHCVSRPCFSRSSHTHWSLMDRSIREIYT</sequence>
<accession>A0A0P5JW51</accession>
<dbReference type="EMBL" id="GDIQ01026238">
    <property type="protein sequence ID" value="JAN68499.1"/>
    <property type="molecule type" value="Transcribed_RNA"/>
</dbReference>